<evidence type="ECO:0000256" key="1">
    <source>
        <dbReference type="ARBA" id="ARBA00006611"/>
    </source>
</evidence>
<dbReference type="CDD" id="cd01130">
    <property type="entry name" value="VirB11-like_ATPase"/>
    <property type="match status" value="1"/>
</dbReference>
<dbReference type="PANTHER" id="PTHR30486:SF6">
    <property type="entry name" value="TYPE IV PILUS RETRACTATION ATPASE PILT"/>
    <property type="match status" value="1"/>
</dbReference>
<sequence length="363" mass="37800">MRFGPLDPIMSDPSVTDVAVTGDGTVWADRGCGMVREAGVPAFRSPRAVREFAVGLCAQMGCRLDDASPIADAASPEGLRVNAVIAPLVPDGASLSIRVQPRDAPGLDALADRGMMPSSWLPLLRSLVRRRANILIIGGTGSGKTTLMRALLAECGGDERVVSVEEVRELGSIGVANHVPLATRNANVEGAGAVGLADLVRASLRMRPDRIVVGECRGAELGELIRALNSGHRGGMTTMHANGIDAVGSRIVSLGLLAGMSPRTTAMMAREAFDVVLHIDRVEGRRWLAGVGILVEDAGDLISRVALRWTWPGPSRSEFVRGDGWPEFAARWCSAPDSSGGSSVAASGRSRSGASGAMAGAPA</sequence>
<dbReference type="GO" id="GO:0016887">
    <property type="term" value="F:ATP hydrolysis activity"/>
    <property type="evidence" value="ECO:0007669"/>
    <property type="project" value="InterPro"/>
</dbReference>
<protein>
    <submittedName>
        <fullName evidence="4">Type II secretion system protein E</fullName>
    </submittedName>
</protein>
<comment type="similarity">
    <text evidence="1">Belongs to the GSP E family.</text>
</comment>
<proteinExistence type="inferred from homology"/>
<dbReference type="Proteomes" id="UP000029014">
    <property type="component" value="Unassembled WGS sequence"/>
</dbReference>
<keyword evidence="5" id="KW-1185">Reference proteome</keyword>
<evidence type="ECO:0000313" key="4">
    <source>
        <dbReference type="EMBL" id="KFI73555.1"/>
    </source>
</evidence>
<name>A0A087BRA5_9BIFI</name>
<dbReference type="InterPro" id="IPR001482">
    <property type="entry name" value="T2SS/T4SS_dom"/>
</dbReference>
<dbReference type="eggNOG" id="COG4962">
    <property type="taxonomic scope" value="Bacteria"/>
</dbReference>
<reference evidence="4 5" key="1">
    <citation type="submission" date="2014-03" db="EMBL/GenBank/DDBJ databases">
        <title>Genomics of Bifidobacteria.</title>
        <authorList>
            <person name="Ventura M."/>
            <person name="Milani C."/>
            <person name="Lugli G.A."/>
        </authorList>
    </citation>
    <scope>NUCLEOTIDE SEQUENCE [LARGE SCALE GENOMIC DNA]</scope>
    <source>
        <strain evidence="4 5">LMG 11592</strain>
    </source>
</reference>
<dbReference type="STRING" id="1693.BMIN_0990"/>
<dbReference type="SUPFAM" id="SSF52540">
    <property type="entry name" value="P-loop containing nucleoside triphosphate hydrolases"/>
    <property type="match status" value="1"/>
</dbReference>
<dbReference type="InterPro" id="IPR050921">
    <property type="entry name" value="T4SS_GSP_E_ATPase"/>
</dbReference>
<evidence type="ECO:0000256" key="2">
    <source>
        <dbReference type="SAM" id="MobiDB-lite"/>
    </source>
</evidence>
<evidence type="ECO:0000259" key="3">
    <source>
        <dbReference type="Pfam" id="PF00437"/>
    </source>
</evidence>
<gene>
    <name evidence="4" type="ORF">BMIN_0990</name>
</gene>
<accession>A0A087BRA5</accession>
<organism evidence="4 5">
    <name type="scientific">Bifidobacterium minimum</name>
    <dbReference type="NCBI Taxonomy" id="1693"/>
    <lineage>
        <taxon>Bacteria</taxon>
        <taxon>Bacillati</taxon>
        <taxon>Actinomycetota</taxon>
        <taxon>Actinomycetes</taxon>
        <taxon>Bifidobacteriales</taxon>
        <taxon>Bifidobacteriaceae</taxon>
        <taxon>Bifidobacterium</taxon>
    </lineage>
</organism>
<dbReference type="Gene3D" id="3.40.50.300">
    <property type="entry name" value="P-loop containing nucleotide triphosphate hydrolases"/>
    <property type="match status" value="1"/>
</dbReference>
<dbReference type="Pfam" id="PF00437">
    <property type="entry name" value="T2SSE"/>
    <property type="match status" value="1"/>
</dbReference>
<dbReference type="PANTHER" id="PTHR30486">
    <property type="entry name" value="TWITCHING MOTILITY PROTEIN PILT"/>
    <property type="match status" value="1"/>
</dbReference>
<dbReference type="InterPro" id="IPR027417">
    <property type="entry name" value="P-loop_NTPase"/>
</dbReference>
<feature type="region of interest" description="Disordered" evidence="2">
    <location>
        <begin position="335"/>
        <end position="363"/>
    </location>
</feature>
<evidence type="ECO:0000313" key="5">
    <source>
        <dbReference type="Proteomes" id="UP000029014"/>
    </source>
</evidence>
<feature type="domain" description="Bacterial type II secretion system protein E" evidence="3">
    <location>
        <begin position="48"/>
        <end position="259"/>
    </location>
</feature>
<dbReference type="AlphaFoldDB" id="A0A087BRA5"/>
<dbReference type="EMBL" id="JGZD01000006">
    <property type="protein sequence ID" value="KFI73555.1"/>
    <property type="molecule type" value="Genomic_DNA"/>
</dbReference>
<dbReference type="Gene3D" id="3.30.450.370">
    <property type="match status" value="1"/>
</dbReference>
<comment type="caution">
    <text evidence="4">The sequence shown here is derived from an EMBL/GenBank/DDBJ whole genome shotgun (WGS) entry which is preliminary data.</text>
</comment>
<dbReference type="RefSeq" id="WP_022861208.1">
    <property type="nucleotide sequence ID" value="NZ_JGZD01000006.1"/>
</dbReference>